<feature type="region of interest" description="Disordered" evidence="1">
    <location>
        <begin position="789"/>
        <end position="808"/>
    </location>
</feature>
<evidence type="ECO:0000256" key="2">
    <source>
        <dbReference type="SAM" id="Phobius"/>
    </source>
</evidence>
<accession>A0ABN9RGJ2</accession>
<feature type="compositionally biased region" description="Basic and acidic residues" evidence="1">
    <location>
        <begin position="423"/>
        <end position="433"/>
    </location>
</feature>
<feature type="compositionally biased region" description="Pro residues" evidence="1">
    <location>
        <begin position="462"/>
        <end position="474"/>
    </location>
</feature>
<dbReference type="Proteomes" id="UP001189429">
    <property type="component" value="Unassembled WGS sequence"/>
</dbReference>
<keyword evidence="2" id="KW-0472">Membrane</keyword>
<dbReference type="InterPro" id="IPR049352">
    <property type="entry name" value="Rost"/>
</dbReference>
<protein>
    <submittedName>
        <fullName evidence="3">Uncharacterized protein</fullName>
    </submittedName>
</protein>
<keyword evidence="2" id="KW-0812">Transmembrane</keyword>
<feature type="transmembrane region" description="Helical" evidence="2">
    <location>
        <begin position="40"/>
        <end position="62"/>
    </location>
</feature>
<reference evidence="3" key="1">
    <citation type="submission" date="2023-10" db="EMBL/GenBank/DDBJ databases">
        <authorList>
            <person name="Chen Y."/>
            <person name="Shah S."/>
            <person name="Dougan E. K."/>
            <person name="Thang M."/>
            <person name="Chan C."/>
        </authorList>
    </citation>
    <scope>NUCLEOTIDE SEQUENCE [LARGE SCALE GENOMIC DNA]</scope>
</reference>
<proteinExistence type="predicted"/>
<dbReference type="EMBL" id="CAUYUJ010006591">
    <property type="protein sequence ID" value="CAK0817894.1"/>
    <property type="molecule type" value="Genomic_DNA"/>
</dbReference>
<keyword evidence="2" id="KW-1133">Transmembrane helix</keyword>
<feature type="transmembrane region" description="Helical" evidence="2">
    <location>
        <begin position="116"/>
        <end position="138"/>
    </location>
</feature>
<organism evidence="3 4">
    <name type="scientific">Prorocentrum cordatum</name>
    <dbReference type="NCBI Taxonomy" id="2364126"/>
    <lineage>
        <taxon>Eukaryota</taxon>
        <taxon>Sar</taxon>
        <taxon>Alveolata</taxon>
        <taxon>Dinophyceae</taxon>
        <taxon>Prorocentrales</taxon>
        <taxon>Prorocentraceae</taxon>
        <taxon>Prorocentrum</taxon>
    </lineage>
</organism>
<feature type="transmembrane region" description="Helical" evidence="2">
    <location>
        <begin position="150"/>
        <end position="169"/>
    </location>
</feature>
<feature type="compositionally biased region" description="Low complexity" evidence="1">
    <location>
        <begin position="434"/>
        <end position="447"/>
    </location>
</feature>
<name>A0ABN9RGJ2_9DINO</name>
<feature type="region of interest" description="Disordered" evidence="1">
    <location>
        <begin position="417"/>
        <end position="521"/>
    </location>
</feature>
<dbReference type="PANTHER" id="PTHR12242">
    <property type="entry name" value="OS02G0130600 PROTEIN-RELATED"/>
    <property type="match status" value="1"/>
</dbReference>
<keyword evidence="4" id="KW-1185">Reference proteome</keyword>
<feature type="transmembrane region" description="Helical" evidence="2">
    <location>
        <begin position="175"/>
        <end position="198"/>
    </location>
</feature>
<gene>
    <name evidence="3" type="ORF">PCOR1329_LOCUS20340</name>
</gene>
<sequence>MGARWGDEWEQQRLDQEAFVDGEWPIVFGPASNRCLTGPISYLVFKAVEALIVTGITGWSLYDRFVTMDCGDKYLIYLTHWSLLLQVYYVWISLWAACRISSPRGGYEPMPMTVGAAWVLADISLLLSLFVCVFYWLLIFPHQLAMPTTLTYLTHGANFLIMLLDTVISRTPHHLLHAVYFAGVCASYVLFSLFYWVFDGRDCSNNRFVMKALDWNEWDSWSTIRGLLLFLTFPMACIVFFYLYAMLVLSPQRQAAAKDSWMPVRRHANGQRSLSCGPGSKRAGAGVLLPTPRSATLGRPAPRHITTAAPSSAEGDGVQLAGGGSACRARQQPHSARRSPQLGWAGPPGSALRRERAPRPRRALPAPDGCGAGGSCDFAGVLAGLLALLSAAPAAAYERLSALQRLLSDWARARATRRRRAARPREAEGRAPAEEGPAAKRAAPRAPSSKVERGGRGGGGGPPAPSRAVPPGPGRPQAVAATLARGGGAAARGARQPRAAALAPEPGGAPDSRGAPPPVLDPGRRSLVFEWLEGGSCILDLPLDGGGTLRVTRHVASQDDAPPGRSQEWRVLRFRSESGLGSALVQSVNKVFVGEDLGATSEASRWDCLALTYTKVYVSVVLAALAAVGASARPARILCIGLGGGSVPLFLSRALPDSLIEVVELQPAVVKAAVEALGFVPGPRLTVAVEDGAAFALRAAERVASGEGEGYDAVLVDAYTSDGEVPAPLCEPDGPLARALAMGLLRDTGALVASNLLATKDWHVLAAQPDRASKKPSVSELRRISRRSRFEELNRPRPAPSAPSARQDAAPVLEAYDGALQQRGAGVAFTVQPSAENNQIALRTCGAAAGFEPLAPTGAAAEWALPALLRARLEAAALQVEKSVPCPFSMRELAAGGLRVYPRARDGAGAEPRKEFD</sequence>
<feature type="transmembrane region" description="Helical" evidence="2">
    <location>
        <begin position="227"/>
        <end position="249"/>
    </location>
</feature>
<feature type="compositionally biased region" description="Low complexity" evidence="1">
    <location>
        <begin position="475"/>
        <end position="484"/>
    </location>
</feature>
<feature type="non-terminal residue" evidence="3">
    <location>
        <position position="917"/>
    </location>
</feature>
<evidence type="ECO:0000256" key="1">
    <source>
        <dbReference type="SAM" id="MobiDB-lite"/>
    </source>
</evidence>
<feature type="compositionally biased region" description="Low complexity" evidence="1">
    <location>
        <begin position="491"/>
        <end position="510"/>
    </location>
</feature>
<feature type="transmembrane region" description="Helical" evidence="2">
    <location>
        <begin position="74"/>
        <end position="96"/>
    </location>
</feature>
<comment type="caution">
    <text evidence="3">The sequence shown here is derived from an EMBL/GenBank/DDBJ whole genome shotgun (WGS) entry which is preliminary data.</text>
</comment>
<feature type="region of interest" description="Disordered" evidence="1">
    <location>
        <begin position="270"/>
        <end position="370"/>
    </location>
</feature>
<evidence type="ECO:0000313" key="4">
    <source>
        <dbReference type="Proteomes" id="UP001189429"/>
    </source>
</evidence>
<dbReference type="Pfam" id="PF21534">
    <property type="entry name" value="Rost"/>
    <property type="match status" value="1"/>
</dbReference>
<dbReference type="InterPro" id="IPR029063">
    <property type="entry name" value="SAM-dependent_MTases_sf"/>
</dbReference>
<dbReference type="Gene3D" id="3.40.50.150">
    <property type="entry name" value="Vaccinia Virus protein VP39"/>
    <property type="match status" value="1"/>
</dbReference>
<dbReference type="SUPFAM" id="SSF53335">
    <property type="entry name" value="S-adenosyl-L-methionine-dependent methyltransferases"/>
    <property type="match status" value="1"/>
</dbReference>
<evidence type="ECO:0000313" key="3">
    <source>
        <dbReference type="EMBL" id="CAK0817894.1"/>
    </source>
</evidence>